<proteinExistence type="predicted"/>
<dbReference type="AlphaFoldDB" id="E6UL65"/>
<dbReference type="Proteomes" id="UP000006919">
    <property type="component" value="Plasmid pRUMAL03"/>
</dbReference>
<dbReference type="GO" id="GO:0000150">
    <property type="term" value="F:DNA strand exchange activity"/>
    <property type="evidence" value="ECO:0007669"/>
    <property type="project" value="InterPro"/>
</dbReference>
<dbReference type="GO" id="GO:0003677">
    <property type="term" value="F:DNA binding"/>
    <property type="evidence" value="ECO:0007669"/>
    <property type="project" value="UniProtKB-KW"/>
</dbReference>
<geneLocation type="plasmid" evidence="4 5">
    <name>pRUMAL03</name>
</geneLocation>
<evidence type="ECO:0000256" key="1">
    <source>
        <dbReference type="ARBA" id="ARBA00023125"/>
    </source>
</evidence>
<keyword evidence="2" id="KW-0233">DNA recombination</keyword>
<evidence type="ECO:0000313" key="5">
    <source>
        <dbReference type="Proteomes" id="UP000006919"/>
    </source>
</evidence>
<dbReference type="Gene3D" id="3.40.50.1390">
    <property type="entry name" value="Resolvase, N-terminal catalytic domain"/>
    <property type="match status" value="1"/>
</dbReference>
<evidence type="ECO:0000256" key="2">
    <source>
        <dbReference type="ARBA" id="ARBA00023172"/>
    </source>
</evidence>
<name>E6UL65_RUMA7</name>
<dbReference type="PANTHER" id="PTHR30461:SF2">
    <property type="entry name" value="SERINE RECOMBINASE PINE-RELATED"/>
    <property type="match status" value="1"/>
</dbReference>
<dbReference type="Pfam" id="PF00239">
    <property type="entry name" value="Resolvase"/>
    <property type="match status" value="1"/>
</dbReference>
<dbReference type="InterPro" id="IPR050639">
    <property type="entry name" value="SSR_resolvase"/>
</dbReference>
<dbReference type="SMART" id="SM00857">
    <property type="entry name" value="Resolvase"/>
    <property type="match status" value="1"/>
</dbReference>
<dbReference type="OrthoDB" id="9797501at2"/>
<accession>E6UL65</accession>
<keyword evidence="1" id="KW-0238">DNA-binding</keyword>
<evidence type="ECO:0000313" key="4">
    <source>
        <dbReference type="EMBL" id="ADU24411.1"/>
    </source>
</evidence>
<protein>
    <submittedName>
        <fullName evidence="4">Resolvase domain</fullName>
    </submittedName>
</protein>
<dbReference type="RefSeq" id="WP_013483948.1">
    <property type="nucleotide sequence ID" value="NC_014826.1"/>
</dbReference>
<dbReference type="HOGENOM" id="CLU_010686_5_0_9"/>
<organism evidence="4 5">
    <name type="scientific">Ruminococcus albus (strain ATCC 27210 / DSM 20455 / JCM 14654 / NCDO 2250 / 7)</name>
    <dbReference type="NCBI Taxonomy" id="697329"/>
    <lineage>
        <taxon>Bacteria</taxon>
        <taxon>Bacillati</taxon>
        <taxon>Bacillota</taxon>
        <taxon>Clostridia</taxon>
        <taxon>Eubacteriales</taxon>
        <taxon>Oscillospiraceae</taxon>
        <taxon>Ruminococcus</taxon>
    </lineage>
</organism>
<dbReference type="PROSITE" id="PS51736">
    <property type="entry name" value="RECOMBINASES_3"/>
    <property type="match status" value="1"/>
</dbReference>
<dbReference type="InterPro" id="IPR006119">
    <property type="entry name" value="Resolv_N"/>
</dbReference>
<dbReference type="KEGG" id="ral:Rumal_3988"/>
<evidence type="ECO:0000259" key="3">
    <source>
        <dbReference type="PROSITE" id="PS51736"/>
    </source>
</evidence>
<dbReference type="CDD" id="cd03768">
    <property type="entry name" value="SR_ResInv"/>
    <property type="match status" value="1"/>
</dbReference>
<reference evidence="5" key="1">
    <citation type="journal article" date="2011" name="J. Bacteriol.">
        <title>Complete genome of the cellulolytic ruminal bacterium Ruminococcus albus 7.</title>
        <authorList>
            <person name="Suen G."/>
            <person name="Stevenson D.M."/>
            <person name="Bruce D.C."/>
            <person name="Chertkov O."/>
            <person name="Copeland A."/>
            <person name="Cheng J.F."/>
            <person name="Detter C."/>
            <person name="Detter J.C."/>
            <person name="Goodwin L.A."/>
            <person name="Han C.S."/>
            <person name="Hauser L.J."/>
            <person name="Ivanova N.N."/>
            <person name="Kyrpides N.C."/>
            <person name="Land M.L."/>
            <person name="Lapidus A."/>
            <person name="Lucas S."/>
            <person name="Ovchinnikova G."/>
            <person name="Pitluck S."/>
            <person name="Tapia R."/>
            <person name="Woyke T."/>
            <person name="Boyum J."/>
            <person name="Mead D."/>
            <person name="Weimer P.J."/>
        </authorList>
    </citation>
    <scope>NUCLEOTIDE SEQUENCE [LARGE SCALE GENOMIC DNA]</scope>
    <source>
        <strain evidence="5">ATCC 27210 / DSM 20455 / JCM 14654 / NCDO 2250 / 7</strain>
        <plasmid evidence="5">pRUMAL03</plasmid>
    </source>
</reference>
<keyword evidence="4" id="KW-0614">Plasmid</keyword>
<dbReference type="InterPro" id="IPR036162">
    <property type="entry name" value="Resolvase-like_N_sf"/>
</dbReference>
<dbReference type="EMBL" id="CP002406">
    <property type="protein sequence ID" value="ADU24411.1"/>
    <property type="molecule type" value="Genomic_DNA"/>
</dbReference>
<feature type="domain" description="Resolvase/invertase-type recombinase catalytic" evidence="3">
    <location>
        <begin position="3"/>
        <end position="167"/>
    </location>
</feature>
<dbReference type="SUPFAM" id="SSF53041">
    <property type="entry name" value="Resolvase-like"/>
    <property type="match status" value="1"/>
</dbReference>
<gene>
    <name evidence="4" type="ordered locus">Rumal_3988</name>
</gene>
<dbReference type="PANTHER" id="PTHR30461">
    <property type="entry name" value="DNA-INVERTASE FROM LAMBDOID PROPHAGE"/>
    <property type="match status" value="1"/>
</dbReference>
<sequence length="254" mass="28593">MQRIFGYCRISRPTQNIERQERNIIKSYPTARIYKEAYTGTKTSGRKELEKLLKQVQSGDMIVFDSVSRMSRNAAEGVELYLQLYEQGVELVFLKEPHINTSTYKQALSRDVPMIGEDVDLILQGVNAYLKRLAVRQIELAFGQAQKEVDDLHQRTAEGIETARRNGKQIGQRKGATLNVKKAAAAKKIIRTSCKTFGGTLTDEQCAAAAGICRKTYYKYKAELRREFEAEGLQMTLDEVSGQAPQGTKDTNAL</sequence>